<dbReference type="PANTHER" id="PTHR47808:SF2">
    <property type="entry name" value="LEM DOMAIN-CONTAINING PROTEIN 2"/>
    <property type="match status" value="1"/>
</dbReference>
<feature type="compositionally biased region" description="Basic residues" evidence="7">
    <location>
        <begin position="1"/>
        <end position="11"/>
    </location>
</feature>
<dbReference type="GO" id="GO:0005637">
    <property type="term" value="C:nuclear inner membrane"/>
    <property type="evidence" value="ECO:0000318"/>
    <property type="project" value="GO_Central"/>
</dbReference>
<dbReference type="AlphaFoldDB" id="A0A2C9U4C1"/>
<dbReference type="Pfam" id="PF09402">
    <property type="entry name" value="MSC"/>
    <property type="match status" value="1"/>
</dbReference>
<keyword evidence="5 8" id="KW-0472">Membrane</keyword>
<dbReference type="GO" id="GO:0003682">
    <property type="term" value="F:chromatin binding"/>
    <property type="evidence" value="ECO:0007669"/>
    <property type="project" value="InterPro"/>
</dbReference>
<feature type="domain" description="Man1/Src1-like C-terminal" evidence="9">
    <location>
        <begin position="89"/>
        <end position="343"/>
    </location>
</feature>
<comment type="caution">
    <text evidence="10">The sequence shown here is derived from an EMBL/GenBank/DDBJ whole genome shotgun (WGS) entry which is preliminary data.</text>
</comment>
<evidence type="ECO:0000256" key="6">
    <source>
        <dbReference type="ARBA" id="ARBA00023242"/>
    </source>
</evidence>
<proteinExistence type="predicted"/>
<dbReference type="InterPro" id="IPR044780">
    <property type="entry name" value="Heh2/Src1"/>
</dbReference>
<evidence type="ECO:0000256" key="1">
    <source>
        <dbReference type="ARBA" id="ARBA00004540"/>
    </source>
</evidence>
<evidence type="ECO:0000256" key="5">
    <source>
        <dbReference type="ARBA" id="ARBA00023136"/>
    </source>
</evidence>
<reference evidence="11" key="1">
    <citation type="journal article" date="2016" name="Nat. Biotechnol.">
        <title>Sequencing wild and cultivated cassava and related species reveals extensive interspecific hybridization and genetic diversity.</title>
        <authorList>
            <person name="Bredeson J.V."/>
            <person name="Lyons J.B."/>
            <person name="Prochnik S.E."/>
            <person name="Wu G.A."/>
            <person name="Ha C.M."/>
            <person name="Edsinger-Gonzales E."/>
            <person name="Grimwood J."/>
            <person name="Schmutz J."/>
            <person name="Rabbi I.Y."/>
            <person name="Egesi C."/>
            <person name="Nauluvula P."/>
            <person name="Lebot V."/>
            <person name="Ndunguru J."/>
            <person name="Mkamilo G."/>
            <person name="Bart R.S."/>
            <person name="Setter T.L."/>
            <person name="Gleadow R.M."/>
            <person name="Kulakow P."/>
            <person name="Ferguson M.E."/>
            <person name="Rounsley S."/>
            <person name="Rokhsar D.S."/>
        </authorList>
    </citation>
    <scope>NUCLEOTIDE SEQUENCE [LARGE SCALE GENOMIC DNA]</scope>
    <source>
        <strain evidence="11">cv. AM560-2</strain>
    </source>
</reference>
<keyword evidence="6" id="KW-0539">Nucleus</keyword>
<keyword evidence="4 8" id="KW-1133">Transmembrane helix</keyword>
<dbReference type="OrthoDB" id="341403at2759"/>
<feature type="transmembrane region" description="Helical" evidence="8">
    <location>
        <begin position="230"/>
        <end position="252"/>
    </location>
</feature>
<keyword evidence="2" id="KW-0597">Phosphoprotein</keyword>
<dbReference type="Gramene" id="Manes.17G019300.4.v8.1">
    <property type="protein sequence ID" value="Manes.17G019300.4.v8.1.CDS"/>
    <property type="gene ID" value="Manes.17G019300.v8.1"/>
</dbReference>
<dbReference type="InterPro" id="IPR041885">
    <property type="entry name" value="MAN1_winged_helix_dom"/>
</dbReference>
<comment type="subcellular location">
    <subcellularLocation>
        <location evidence="1">Nucleus inner membrane</location>
    </subcellularLocation>
</comment>
<dbReference type="Gramene" id="Manes.17G019300.3.v8.1">
    <property type="protein sequence ID" value="Manes.17G019300.3.v8.1.CDS"/>
    <property type="gene ID" value="Manes.17G019300.v8.1"/>
</dbReference>
<evidence type="ECO:0000256" key="3">
    <source>
        <dbReference type="ARBA" id="ARBA00022692"/>
    </source>
</evidence>
<feature type="transmembrane region" description="Helical" evidence="8">
    <location>
        <begin position="47"/>
        <end position="71"/>
    </location>
</feature>
<evidence type="ECO:0000313" key="10">
    <source>
        <dbReference type="EMBL" id="OAY24483.1"/>
    </source>
</evidence>
<feature type="compositionally biased region" description="Low complexity" evidence="7">
    <location>
        <begin position="23"/>
        <end position="38"/>
    </location>
</feature>
<organism evidence="10 11">
    <name type="scientific">Manihot esculenta</name>
    <name type="common">Cassava</name>
    <name type="synonym">Jatropha manihot</name>
    <dbReference type="NCBI Taxonomy" id="3983"/>
    <lineage>
        <taxon>Eukaryota</taxon>
        <taxon>Viridiplantae</taxon>
        <taxon>Streptophyta</taxon>
        <taxon>Embryophyta</taxon>
        <taxon>Tracheophyta</taxon>
        <taxon>Spermatophyta</taxon>
        <taxon>Magnoliopsida</taxon>
        <taxon>eudicotyledons</taxon>
        <taxon>Gunneridae</taxon>
        <taxon>Pentapetalae</taxon>
        <taxon>rosids</taxon>
        <taxon>fabids</taxon>
        <taxon>Malpighiales</taxon>
        <taxon>Euphorbiaceae</taxon>
        <taxon>Crotonoideae</taxon>
        <taxon>Manihoteae</taxon>
        <taxon>Manihot</taxon>
    </lineage>
</organism>
<evidence type="ECO:0000256" key="2">
    <source>
        <dbReference type="ARBA" id="ARBA00022553"/>
    </source>
</evidence>
<evidence type="ECO:0000259" key="9">
    <source>
        <dbReference type="Pfam" id="PF09402"/>
    </source>
</evidence>
<feature type="region of interest" description="Disordered" evidence="7">
    <location>
        <begin position="1"/>
        <end position="38"/>
    </location>
</feature>
<dbReference type="STRING" id="3983.A0A2C9U4C1"/>
<evidence type="ECO:0000256" key="4">
    <source>
        <dbReference type="ARBA" id="ARBA00022989"/>
    </source>
</evidence>
<evidence type="ECO:0000256" key="8">
    <source>
        <dbReference type="SAM" id="Phobius"/>
    </source>
</evidence>
<protein>
    <recommendedName>
        <fullName evidence="9">Man1/Src1-like C-terminal domain-containing protein</fullName>
    </recommendedName>
</protein>
<dbReference type="Proteomes" id="UP000091857">
    <property type="component" value="Chromosome 17"/>
</dbReference>
<dbReference type="PANTHER" id="PTHR47808">
    <property type="entry name" value="INNER NUCLEAR MEMBRANE PROTEIN HEH2-RELATED"/>
    <property type="match status" value="1"/>
</dbReference>
<dbReference type="InterPro" id="IPR018996">
    <property type="entry name" value="Man1/Src1-like_C"/>
</dbReference>
<keyword evidence="11" id="KW-1185">Reference proteome</keyword>
<name>A0A2C9U4C1_MANES</name>
<dbReference type="Gene3D" id="1.10.10.1180">
    <property type="entry name" value="MAN1, winged-helix domain"/>
    <property type="match status" value="1"/>
</dbReference>
<accession>A0A2C9U4C1</accession>
<dbReference type="GO" id="GO:0071763">
    <property type="term" value="P:nuclear membrane organization"/>
    <property type="evidence" value="ECO:0000318"/>
    <property type="project" value="GO_Central"/>
</dbReference>
<dbReference type="GO" id="GO:0034399">
    <property type="term" value="C:nuclear periphery"/>
    <property type="evidence" value="ECO:0000318"/>
    <property type="project" value="GO_Central"/>
</dbReference>
<evidence type="ECO:0000313" key="11">
    <source>
        <dbReference type="Proteomes" id="UP000091857"/>
    </source>
</evidence>
<gene>
    <name evidence="10" type="ORF">MANES_17G019300v8</name>
</gene>
<sequence>MSSITKKRPKPASKSPKPEREPSLSSSSSHSPLMEPPHSLFPSKEELLRLIAVLAIASSVALTCNFIVSYINPTTKPFCDSNVDSSDPFSDFCEPCPKNGECSQGKLECARGFRKHRNICVEDGEINERAKKLSEWVENRLCEAYAQFLCHGMGKIWVQEDEIWNDLDGHQLMENLMPDSAINIFTKKKAMEMLGSLLEMRTNLYGSKELKCPDLVAEHYKPFICRLQQWIFKHAFVTSMLFVLVVASTLLLRKVQRRFYLSTRSEELYHQVCEILGENALMSKTSNVEPWLIASQLRDHLLLPKERKDTVLWKKVEKLVEEDSRVDRYPKLVKGESKVVWEWQVEGSWSSARMKKKVEARRLKSSEGIKPSSDQQIHALKSKPRTLMF</sequence>
<dbReference type="EMBL" id="CM004403">
    <property type="protein sequence ID" value="OAY24483.1"/>
    <property type="molecule type" value="Genomic_DNA"/>
</dbReference>
<evidence type="ECO:0000256" key="7">
    <source>
        <dbReference type="SAM" id="MobiDB-lite"/>
    </source>
</evidence>
<keyword evidence="3 8" id="KW-0812">Transmembrane</keyword>